<proteinExistence type="predicted"/>
<dbReference type="AlphaFoldDB" id="A0A9E5JVE4"/>
<feature type="chain" id="PRO_5038900036" description="Transporter" evidence="1">
    <location>
        <begin position="27"/>
        <end position="304"/>
    </location>
</feature>
<keyword evidence="1" id="KW-0732">Signal</keyword>
<protein>
    <recommendedName>
        <fullName evidence="4">Transporter</fullName>
    </recommendedName>
</protein>
<organism evidence="2 3">
    <name type="scientific">Pseudomaricurvus hydrocarbonicus</name>
    <dbReference type="NCBI Taxonomy" id="1470433"/>
    <lineage>
        <taxon>Bacteria</taxon>
        <taxon>Pseudomonadati</taxon>
        <taxon>Pseudomonadota</taxon>
        <taxon>Gammaproteobacteria</taxon>
        <taxon>Cellvibrionales</taxon>
        <taxon>Cellvibrionaceae</taxon>
        <taxon>Pseudomaricurvus</taxon>
    </lineage>
</organism>
<evidence type="ECO:0000256" key="1">
    <source>
        <dbReference type="SAM" id="SignalP"/>
    </source>
</evidence>
<name>A0A9E5JVE4_9GAMM</name>
<feature type="signal peptide" evidence="1">
    <location>
        <begin position="1"/>
        <end position="26"/>
    </location>
</feature>
<evidence type="ECO:0000313" key="3">
    <source>
        <dbReference type="Proteomes" id="UP000787472"/>
    </source>
</evidence>
<accession>A0A9E5JVE4</accession>
<dbReference type="EMBL" id="JAAONZ010000007">
    <property type="protein sequence ID" value="NHO66181.1"/>
    <property type="molecule type" value="Genomic_DNA"/>
</dbReference>
<reference evidence="2" key="1">
    <citation type="submission" date="2020-03" db="EMBL/GenBank/DDBJ databases">
        <authorList>
            <person name="Guo F."/>
        </authorList>
    </citation>
    <scope>NUCLEOTIDE SEQUENCE</scope>
    <source>
        <strain evidence="2">JCM 30134</strain>
    </source>
</reference>
<comment type="caution">
    <text evidence="2">The sequence shown here is derived from an EMBL/GenBank/DDBJ whole genome shotgun (WGS) entry which is preliminary data.</text>
</comment>
<keyword evidence="3" id="KW-1185">Reference proteome</keyword>
<dbReference type="RefSeq" id="WP_167186515.1">
    <property type="nucleotide sequence ID" value="NZ_JAAONZ010000007.1"/>
</dbReference>
<sequence length="304" mass="32456">MRLSAIKCLSSAVMACAVAIPGLVFAEGSGEKTAAEIAAELSNPNTALGTMNFNLDYITFDGDLPGADKQSAVRMTFQPSLPYPLENGMNFFARPAIPIIFKQDVPTVNEYNAGGLGLPGTFEQGVPSFSGFDNTGFNLGDIGFDVGVGKTFSNGVVAIGGIVGTIPTATDDALGKDQWALGPEALVAIVKPWGALGLLLTHQWDVAGNDDIDTNVTAGQYFWVVNLKDGWQLRSGPTFSYDHEAESGQEWTLPVGIGINKTMIIGKTPWKVGLEYWNYIESPDAFGPEHQIRLVIAPVVSLPW</sequence>
<evidence type="ECO:0008006" key="4">
    <source>
        <dbReference type="Google" id="ProtNLM"/>
    </source>
</evidence>
<gene>
    <name evidence="2" type="ORF">G8770_11560</name>
</gene>
<evidence type="ECO:0000313" key="2">
    <source>
        <dbReference type="EMBL" id="NHO66181.1"/>
    </source>
</evidence>
<dbReference type="Proteomes" id="UP000787472">
    <property type="component" value="Unassembled WGS sequence"/>
</dbReference>